<evidence type="ECO:0000256" key="5">
    <source>
        <dbReference type="ARBA" id="ARBA00023242"/>
    </source>
</evidence>
<feature type="region of interest" description="Disordered" evidence="6">
    <location>
        <begin position="1"/>
        <end position="75"/>
    </location>
</feature>
<name>A0A499SW95_TRIWF</name>
<dbReference type="PANTHER" id="PTHR32096">
    <property type="entry name" value="WRKY TRANSCRIPTION FACTOR 30-RELATED-RELATED"/>
    <property type="match status" value="1"/>
</dbReference>
<sequence length="255" mass="27460">MDRRFYTNSYDDPENGPGSPSSGDEAKINGSPSPKKRKGAKKRVVSVPISDVEGSKSKGDAYPPPDSWAWRKYGQKPIKGSPFPRGYYRCSSSKGCPARKQVERSNVDPTMLIITYQSDHNHSLPTSTKHHHHQPTISGSSDCGAASPDKSSASASTDAGVSVPAKATSGGSEVEFFNNIPPDLQLIEDQYGWYGDVAVLESPIYAGNSNYDADVAMAFKMGEEEESLFADLGELPECSLVFKRSLVVQCGGSTL</sequence>
<dbReference type="Proteomes" id="UP000593562">
    <property type="component" value="Unassembled WGS sequence"/>
</dbReference>
<evidence type="ECO:0000259" key="7">
    <source>
        <dbReference type="PROSITE" id="PS50811"/>
    </source>
</evidence>
<dbReference type="GO" id="GO:0000976">
    <property type="term" value="F:transcription cis-regulatory region binding"/>
    <property type="evidence" value="ECO:0007669"/>
    <property type="project" value="TreeGrafter"/>
</dbReference>
<dbReference type="InterPro" id="IPR036576">
    <property type="entry name" value="WRKY_dom_sf"/>
</dbReference>
<dbReference type="PROSITE" id="PS50811">
    <property type="entry name" value="WRKY"/>
    <property type="match status" value="1"/>
</dbReference>
<keyword evidence="4" id="KW-0804">Transcription</keyword>
<evidence type="ECO:0000256" key="2">
    <source>
        <dbReference type="ARBA" id="ARBA00023015"/>
    </source>
</evidence>
<dbReference type="OrthoDB" id="773436at2759"/>
<dbReference type="GO" id="GO:0005634">
    <property type="term" value="C:nucleus"/>
    <property type="evidence" value="ECO:0007669"/>
    <property type="project" value="UniProtKB-SubCell"/>
</dbReference>
<dbReference type="GO" id="GO:0003700">
    <property type="term" value="F:DNA-binding transcription factor activity"/>
    <property type="evidence" value="ECO:0007669"/>
    <property type="project" value="InterPro"/>
</dbReference>
<evidence type="ECO:0000256" key="1">
    <source>
        <dbReference type="ARBA" id="ARBA00004123"/>
    </source>
</evidence>
<dbReference type="AlphaFoldDB" id="A0A499SW95"/>
<evidence type="ECO:0000256" key="6">
    <source>
        <dbReference type="SAM" id="MobiDB-lite"/>
    </source>
</evidence>
<feature type="domain" description="WRKY" evidence="7">
    <location>
        <begin position="66"/>
        <end position="125"/>
    </location>
</feature>
<gene>
    <name evidence="9" type="ORF">HS088_TW17G00083</name>
</gene>
<dbReference type="FunFam" id="2.20.25.80:FF:000004">
    <property type="entry name" value="WRKY transcription factor 65"/>
    <property type="match status" value="1"/>
</dbReference>
<evidence type="ECO:0000256" key="3">
    <source>
        <dbReference type="ARBA" id="ARBA00023125"/>
    </source>
</evidence>
<feature type="compositionally biased region" description="Basic residues" evidence="6">
    <location>
        <begin position="34"/>
        <end position="44"/>
    </location>
</feature>
<feature type="compositionally biased region" description="Polar residues" evidence="6">
    <location>
        <begin position="1"/>
        <end position="10"/>
    </location>
</feature>
<dbReference type="InterPro" id="IPR044810">
    <property type="entry name" value="WRKY_plant"/>
</dbReference>
<accession>A0A499SW95</accession>
<keyword evidence="5" id="KW-0539">Nucleus</keyword>
<dbReference type="PANTHER" id="PTHR32096:SF18">
    <property type="entry name" value="DISEASE RESISTANCE PROTEIN RRS1B-RELATED"/>
    <property type="match status" value="1"/>
</dbReference>
<proteinExistence type="evidence at transcript level"/>
<reference evidence="8" key="1">
    <citation type="submission" date="2018-05" db="EMBL/GenBank/DDBJ databases">
        <title>Tripterygium wilfordii terpenoid secondary metabolism regulation.</title>
        <authorList>
            <person name="Chen S."/>
        </authorList>
    </citation>
    <scope>NUCLEOTIDE SEQUENCE</scope>
</reference>
<keyword evidence="10" id="KW-1185">Reference proteome</keyword>
<protein>
    <submittedName>
        <fullName evidence="8">WRKY transcription factor 2</fullName>
    </submittedName>
    <submittedName>
        <fullName evidence="9">WRKY transcription factor 65</fullName>
    </submittedName>
</protein>
<keyword evidence="3" id="KW-0238">DNA-binding</keyword>
<evidence type="ECO:0000313" key="9">
    <source>
        <dbReference type="EMBL" id="KAF5732556.1"/>
    </source>
</evidence>
<dbReference type="FunCoup" id="A0A499SW95">
    <property type="interactions" value="5"/>
</dbReference>
<reference evidence="9 10" key="2">
    <citation type="journal article" date="2020" name="Nat. Commun.">
        <title>Genome of Tripterygium wilfordii and identification of cytochrome P450 involved in triptolide biosynthesis.</title>
        <authorList>
            <person name="Tu L."/>
            <person name="Su P."/>
            <person name="Zhang Z."/>
            <person name="Gao L."/>
            <person name="Wang J."/>
            <person name="Hu T."/>
            <person name="Zhou J."/>
            <person name="Zhang Y."/>
            <person name="Zhao Y."/>
            <person name="Liu Y."/>
            <person name="Song Y."/>
            <person name="Tong Y."/>
            <person name="Lu Y."/>
            <person name="Yang J."/>
            <person name="Xu C."/>
            <person name="Jia M."/>
            <person name="Peters R.J."/>
            <person name="Huang L."/>
            <person name="Gao W."/>
        </authorList>
    </citation>
    <scope>NUCLEOTIDE SEQUENCE [LARGE SCALE GENOMIC DNA]</scope>
    <source>
        <strain evidence="10">cv. XIE 37</strain>
        <strain evidence="9">XIE 37</strain>
        <tissue evidence="9">Leaf</tissue>
    </source>
</reference>
<evidence type="ECO:0000313" key="8">
    <source>
        <dbReference type="EMBL" id="AZP54648.1"/>
    </source>
</evidence>
<organism evidence="8">
    <name type="scientific">Tripterygium wilfordii</name>
    <name type="common">Thunder God vine</name>
    <dbReference type="NCBI Taxonomy" id="458696"/>
    <lineage>
        <taxon>Eukaryota</taxon>
        <taxon>Viridiplantae</taxon>
        <taxon>Streptophyta</taxon>
        <taxon>Embryophyta</taxon>
        <taxon>Tracheophyta</taxon>
        <taxon>Spermatophyta</taxon>
        <taxon>Magnoliopsida</taxon>
        <taxon>eudicotyledons</taxon>
        <taxon>Gunneridae</taxon>
        <taxon>Pentapetalae</taxon>
        <taxon>rosids</taxon>
        <taxon>fabids</taxon>
        <taxon>Celastrales</taxon>
        <taxon>Celastraceae</taxon>
        <taxon>Tripterygium</taxon>
    </lineage>
</organism>
<dbReference type="Pfam" id="PF03106">
    <property type="entry name" value="WRKY"/>
    <property type="match status" value="1"/>
</dbReference>
<dbReference type="SUPFAM" id="SSF118290">
    <property type="entry name" value="WRKY DNA-binding domain"/>
    <property type="match status" value="1"/>
</dbReference>
<comment type="subcellular location">
    <subcellularLocation>
        <location evidence="1">Nucleus</location>
    </subcellularLocation>
</comment>
<dbReference type="InParanoid" id="A0A499SW95"/>
<evidence type="ECO:0000313" key="10">
    <source>
        <dbReference type="Proteomes" id="UP000593562"/>
    </source>
</evidence>
<dbReference type="SMART" id="SM00774">
    <property type="entry name" value="WRKY"/>
    <property type="match status" value="1"/>
</dbReference>
<dbReference type="InterPro" id="IPR003657">
    <property type="entry name" value="WRKY_dom"/>
</dbReference>
<evidence type="ECO:0000256" key="4">
    <source>
        <dbReference type="ARBA" id="ARBA00023163"/>
    </source>
</evidence>
<dbReference type="EMBL" id="MH283872">
    <property type="protein sequence ID" value="AZP54648.1"/>
    <property type="molecule type" value="mRNA"/>
</dbReference>
<dbReference type="EMBL" id="JAAARO010000017">
    <property type="protein sequence ID" value="KAF5732556.1"/>
    <property type="molecule type" value="Genomic_DNA"/>
</dbReference>
<keyword evidence="2" id="KW-0805">Transcription regulation</keyword>
<feature type="region of interest" description="Disordered" evidence="6">
    <location>
        <begin position="121"/>
        <end position="167"/>
    </location>
</feature>
<feature type="compositionally biased region" description="Low complexity" evidence="6">
    <location>
        <begin position="145"/>
        <end position="159"/>
    </location>
</feature>
<dbReference type="Gene3D" id="2.20.25.80">
    <property type="entry name" value="WRKY domain"/>
    <property type="match status" value="1"/>
</dbReference>